<evidence type="ECO:0000256" key="13">
    <source>
        <dbReference type="SAM" id="Coils"/>
    </source>
</evidence>
<dbReference type="PANTHER" id="PTHR31838:SF1">
    <property type="entry name" value="CENTROSOMAL PROTEIN OF 55 KDA"/>
    <property type="match status" value="1"/>
</dbReference>
<dbReference type="Gene3D" id="1.20.5.1180">
    <property type="entry name" value="Geminin coiled-coil domain"/>
    <property type="match status" value="1"/>
</dbReference>
<dbReference type="FunFam" id="1.20.5.1180:FF:000002">
    <property type="entry name" value="Centrosomal protein of 55 kDa"/>
    <property type="match status" value="1"/>
</dbReference>
<evidence type="ECO:0000256" key="12">
    <source>
        <dbReference type="ARBA" id="ARBA00069787"/>
    </source>
</evidence>
<feature type="region of interest" description="Disordered" evidence="14">
    <location>
        <begin position="90"/>
        <end position="112"/>
    </location>
</feature>
<keyword evidence="7" id="KW-0498">Mitosis</keyword>
<evidence type="ECO:0000256" key="11">
    <source>
        <dbReference type="ARBA" id="ARBA00055531"/>
    </source>
</evidence>
<evidence type="ECO:0000256" key="14">
    <source>
        <dbReference type="SAM" id="MobiDB-lite"/>
    </source>
</evidence>
<keyword evidence="5" id="KW-0597">Phosphoprotein</keyword>
<evidence type="ECO:0000259" key="15">
    <source>
        <dbReference type="Pfam" id="PF12180"/>
    </source>
</evidence>
<evidence type="ECO:0000313" key="17">
    <source>
        <dbReference type="Proteomes" id="UP000053119"/>
    </source>
</evidence>
<evidence type="ECO:0000256" key="6">
    <source>
        <dbReference type="ARBA" id="ARBA00022618"/>
    </source>
</evidence>
<keyword evidence="9" id="KW-0206">Cytoskeleton</keyword>
<feature type="coiled-coil region" evidence="13">
    <location>
        <begin position="366"/>
        <end position="393"/>
    </location>
</feature>
<dbReference type="GO" id="GO:0045184">
    <property type="term" value="P:establishment of protein localization"/>
    <property type="evidence" value="ECO:0007669"/>
    <property type="project" value="TreeGrafter"/>
</dbReference>
<keyword evidence="6" id="KW-0132">Cell division</keyword>
<evidence type="ECO:0000256" key="5">
    <source>
        <dbReference type="ARBA" id="ARBA00022553"/>
    </source>
</evidence>
<dbReference type="Pfam" id="PF12180">
    <property type="entry name" value="EABR"/>
    <property type="match status" value="1"/>
</dbReference>
<comment type="function">
    <text evidence="11">Plays a role in mitotic exit and cytokinesis. Recruits PDCD6IP and TSG101 to midbody during cytokinesis. Required for successful completion of cytokinesis. Not required for microtubule nucleation. Plays a role in the development of the brain and kidney.</text>
</comment>
<feature type="compositionally biased region" description="Basic and acidic residues" evidence="14">
    <location>
        <begin position="23"/>
        <end position="32"/>
    </location>
</feature>
<feature type="domain" description="TSG101 and ALIX binding" evidence="15">
    <location>
        <begin position="177"/>
        <end position="209"/>
    </location>
</feature>
<evidence type="ECO:0000256" key="2">
    <source>
        <dbReference type="ARBA" id="ARBA00004476"/>
    </source>
</evidence>
<dbReference type="OrthoDB" id="8441172at2759"/>
<accession>A0A091JG22</accession>
<dbReference type="STRING" id="188379.A0A091JG22"/>
<reference evidence="16 17" key="1">
    <citation type="submission" date="2014-04" db="EMBL/GenBank/DDBJ databases">
        <title>Genome evolution of avian class.</title>
        <authorList>
            <person name="Zhang G."/>
            <person name="Li C."/>
        </authorList>
    </citation>
    <scope>NUCLEOTIDE SEQUENCE [LARGE SCALE GENOMIC DNA]</scope>
    <source>
        <strain evidence="16">BGI_Z169</strain>
    </source>
</reference>
<dbReference type="GO" id="GO:0032154">
    <property type="term" value="C:cleavage furrow"/>
    <property type="evidence" value="ECO:0007669"/>
    <property type="project" value="UniProtKB-SubCell"/>
</dbReference>
<evidence type="ECO:0000313" key="16">
    <source>
        <dbReference type="EMBL" id="KFP18685.1"/>
    </source>
</evidence>
<dbReference type="GO" id="GO:0051896">
    <property type="term" value="P:regulation of phosphatidylinositol 3-kinase/protein kinase B signal transduction"/>
    <property type="evidence" value="ECO:0007669"/>
    <property type="project" value="InterPro"/>
</dbReference>
<keyword evidence="10" id="KW-0131">Cell cycle</keyword>
<keyword evidence="4" id="KW-0963">Cytoplasm</keyword>
<feature type="region of interest" description="Disordered" evidence="14">
    <location>
        <begin position="1"/>
        <end position="56"/>
    </location>
</feature>
<organism evidence="16 17">
    <name type="scientific">Egretta garzetta</name>
    <name type="common">Little egret</name>
    <dbReference type="NCBI Taxonomy" id="188379"/>
    <lineage>
        <taxon>Eukaryota</taxon>
        <taxon>Metazoa</taxon>
        <taxon>Chordata</taxon>
        <taxon>Craniata</taxon>
        <taxon>Vertebrata</taxon>
        <taxon>Euteleostomi</taxon>
        <taxon>Archelosauria</taxon>
        <taxon>Archosauria</taxon>
        <taxon>Dinosauria</taxon>
        <taxon>Saurischia</taxon>
        <taxon>Theropoda</taxon>
        <taxon>Coelurosauria</taxon>
        <taxon>Aves</taxon>
        <taxon>Neognathae</taxon>
        <taxon>Neoaves</taxon>
        <taxon>Aequornithes</taxon>
        <taxon>Pelecaniformes</taxon>
        <taxon>Ardeidae</taxon>
        <taxon>Egretta</taxon>
    </lineage>
</organism>
<feature type="coiled-coil region" evidence="13">
    <location>
        <begin position="250"/>
        <end position="327"/>
    </location>
</feature>
<dbReference type="GO" id="GO:0005814">
    <property type="term" value="C:centriole"/>
    <property type="evidence" value="ECO:0007669"/>
    <property type="project" value="UniProtKB-SubCell"/>
</dbReference>
<sequence length="468" mass="54628">MNSKTAKEIITGKWGLKSGSSRPENDLEKCKEQNAALRKSMEEGMKGKSKMTDTERNGLLAKILSLEKDKEKHNHLLGEKDKEIQNLKDKLRSKTKNSEVSSLQSQLEEKTKEAERREQLLHSLSEEINRLKCNLSTVTAKCSELENRASTSQVFLCLQEAVTNSTGSLTNLYEVESQLKDALEKNQQWLLYDQQREVYVRGLLGRIFELEQKSEIVSQQESKEVNSEGHLQEEKQKYYDQLLLTAKSDLETERRTATQLRSELNEFRRKYEETQREITSLNALLQSQQVAEMKTLENENKMKGEKVQRLKQENETIKGQLREEKKKSEDLLCQVQLLRKSLLKQQEEHTRIALLEQQIQICTTDFENEKLDRQNLQHQLNKVLKELRKAREQITRLEPLKLQESGRMELQEDLQAVFEEKLTTYDRSPSLKHSSLLDESFLECPRCKEQYPTSQHRELLAHIDFCTA</sequence>
<evidence type="ECO:0000256" key="9">
    <source>
        <dbReference type="ARBA" id="ARBA00023212"/>
    </source>
</evidence>
<dbReference type="InterPro" id="IPR038926">
    <property type="entry name" value="CEP55"/>
</dbReference>
<dbReference type="AlphaFoldDB" id="A0A091JG22"/>
<dbReference type="GO" id="GO:0000281">
    <property type="term" value="P:mitotic cytokinesis"/>
    <property type="evidence" value="ECO:0007669"/>
    <property type="project" value="InterPro"/>
</dbReference>
<comment type="subcellular location">
    <subcellularLocation>
        <location evidence="3">Cleavage furrow</location>
    </subcellularLocation>
    <subcellularLocation>
        <location evidence="1">Cytoplasm</location>
        <location evidence="1">Cytoskeleton</location>
        <location evidence="1">Microtubule organizing center</location>
        <location evidence="1">Centrosome</location>
        <location evidence="1">Centriole</location>
    </subcellularLocation>
    <subcellularLocation>
        <location evidence="2">Midbody</location>
        <location evidence="2">Midbody ring</location>
    </subcellularLocation>
</comment>
<keyword evidence="17" id="KW-1185">Reference proteome</keyword>
<keyword evidence="8 13" id="KW-0175">Coiled coil</keyword>
<evidence type="ECO:0000256" key="7">
    <source>
        <dbReference type="ARBA" id="ARBA00022776"/>
    </source>
</evidence>
<evidence type="ECO:0000256" key="1">
    <source>
        <dbReference type="ARBA" id="ARBA00004114"/>
    </source>
</evidence>
<evidence type="ECO:0000256" key="4">
    <source>
        <dbReference type="ARBA" id="ARBA00022490"/>
    </source>
</evidence>
<proteinExistence type="predicted"/>
<dbReference type="PANTHER" id="PTHR31838">
    <property type="entry name" value="CENTROSOMAL PROTEIN OF 55 KDA"/>
    <property type="match status" value="1"/>
</dbReference>
<protein>
    <recommendedName>
        <fullName evidence="12">Centrosomal protein of 55 kDa</fullName>
    </recommendedName>
</protein>
<gene>
    <name evidence="16" type="ORF">Z169_12838</name>
</gene>
<name>A0A091JG22_EGRGA</name>
<dbReference type="FunFam" id="1.20.5.990:FF:000006">
    <property type="entry name" value="Centrosomal protein of 55 kDa"/>
    <property type="match status" value="1"/>
</dbReference>
<dbReference type="GO" id="GO:0090543">
    <property type="term" value="C:Flemming body"/>
    <property type="evidence" value="ECO:0007669"/>
    <property type="project" value="UniProtKB-SubCell"/>
</dbReference>
<dbReference type="InterPro" id="IPR022008">
    <property type="entry name" value="EABR"/>
</dbReference>
<dbReference type="Gene3D" id="1.20.5.990">
    <property type="entry name" value="Nemo cc2-lz domain - 1d5 darpin complex"/>
    <property type="match status" value="1"/>
</dbReference>
<evidence type="ECO:0000256" key="8">
    <source>
        <dbReference type="ARBA" id="ARBA00023054"/>
    </source>
</evidence>
<evidence type="ECO:0000256" key="3">
    <source>
        <dbReference type="ARBA" id="ARBA00004626"/>
    </source>
</evidence>
<feature type="compositionally biased region" description="Basic and acidic residues" evidence="14">
    <location>
        <begin position="39"/>
        <end position="56"/>
    </location>
</feature>
<dbReference type="EMBL" id="KK501886">
    <property type="protein sequence ID" value="KFP18685.1"/>
    <property type="molecule type" value="Genomic_DNA"/>
</dbReference>
<dbReference type="Proteomes" id="UP000053119">
    <property type="component" value="Unassembled WGS sequence"/>
</dbReference>
<evidence type="ECO:0000256" key="10">
    <source>
        <dbReference type="ARBA" id="ARBA00023306"/>
    </source>
</evidence>